<dbReference type="AlphaFoldDB" id="A0A3R9P9U8"/>
<keyword evidence="10" id="KW-1185">Reference proteome</keyword>
<evidence type="ECO:0000256" key="6">
    <source>
        <dbReference type="ARBA" id="ARBA00023136"/>
    </source>
</evidence>
<keyword evidence="6 8" id="KW-0472">Membrane</keyword>
<dbReference type="GO" id="GO:0005886">
    <property type="term" value="C:plasma membrane"/>
    <property type="evidence" value="ECO:0007669"/>
    <property type="project" value="UniProtKB-SubCell"/>
</dbReference>
<dbReference type="OrthoDB" id="120878at2"/>
<keyword evidence="7" id="KW-0813">Transport</keyword>
<dbReference type="InterPro" id="IPR003400">
    <property type="entry name" value="ExbD"/>
</dbReference>
<evidence type="ECO:0000256" key="3">
    <source>
        <dbReference type="ARBA" id="ARBA00022475"/>
    </source>
</evidence>
<comment type="subcellular location">
    <subcellularLocation>
        <location evidence="1">Cell membrane</location>
        <topology evidence="1">Single-pass membrane protein</topology>
    </subcellularLocation>
    <subcellularLocation>
        <location evidence="7">Cell membrane</location>
        <topology evidence="7">Single-pass type II membrane protein</topology>
    </subcellularLocation>
</comment>
<protein>
    <submittedName>
        <fullName evidence="9">Outer membrane transport energization protein ExbD</fullName>
    </submittedName>
</protein>
<accession>A0A3R9P9U8</accession>
<evidence type="ECO:0000313" key="10">
    <source>
        <dbReference type="Proteomes" id="UP000269669"/>
    </source>
</evidence>
<dbReference type="Proteomes" id="UP000269669">
    <property type="component" value="Unassembled WGS sequence"/>
</dbReference>
<feature type="transmembrane region" description="Helical" evidence="8">
    <location>
        <begin position="16"/>
        <end position="37"/>
    </location>
</feature>
<reference evidence="9 10" key="1">
    <citation type="submission" date="2018-12" db="EMBL/GenBank/DDBJ databases">
        <title>Sequencing of bacterial isolates from soil warming experiment in Harvard Forest, Massachusetts, USA.</title>
        <authorList>
            <person name="Deangelis K."/>
        </authorList>
    </citation>
    <scope>NUCLEOTIDE SEQUENCE [LARGE SCALE GENOMIC DNA]</scope>
    <source>
        <strain evidence="9 10">EB153</strain>
    </source>
</reference>
<sequence length="143" mass="15423">MAFSTNSSGLSSEINVTPLIDVLLVLLIIFMVIVPVLPRGLNTELPSANTGQQRSGDADRPVLVRVEIQGVEARYFVDEQSVSETEVSPLLLELLGRKVERRILLRADAALDFGVVSRVIDAGRAAGTENVALITPGSEARNR</sequence>
<dbReference type="GO" id="GO:0015031">
    <property type="term" value="P:protein transport"/>
    <property type="evidence" value="ECO:0007669"/>
    <property type="project" value="UniProtKB-KW"/>
</dbReference>
<evidence type="ECO:0000256" key="5">
    <source>
        <dbReference type="ARBA" id="ARBA00022989"/>
    </source>
</evidence>
<keyword evidence="5 8" id="KW-1133">Transmembrane helix</keyword>
<name>A0A3R9P9U8_9BACT</name>
<gene>
    <name evidence="9" type="ORF">EDE15_2417</name>
</gene>
<proteinExistence type="inferred from homology"/>
<evidence type="ECO:0000256" key="1">
    <source>
        <dbReference type="ARBA" id="ARBA00004162"/>
    </source>
</evidence>
<evidence type="ECO:0000256" key="4">
    <source>
        <dbReference type="ARBA" id="ARBA00022692"/>
    </source>
</evidence>
<dbReference type="Gene3D" id="3.30.420.270">
    <property type="match status" value="1"/>
</dbReference>
<dbReference type="EMBL" id="RSDW01000001">
    <property type="protein sequence ID" value="RSL16890.1"/>
    <property type="molecule type" value="Genomic_DNA"/>
</dbReference>
<keyword evidence="4 7" id="KW-0812">Transmembrane</keyword>
<evidence type="ECO:0000313" key="9">
    <source>
        <dbReference type="EMBL" id="RSL16890.1"/>
    </source>
</evidence>
<comment type="similarity">
    <text evidence="2 7">Belongs to the ExbD/TolR family.</text>
</comment>
<organism evidence="9 10">
    <name type="scientific">Edaphobacter aggregans</name>
    <dbReference type="NCBI Taxonomy" id="570835"/>
    <lineage>
        <taxon>Bacteria</taxon>
        <taxon>Pseudomonadati</taxon>
        <taxon>Acidobacteriota</taxon>
        <taxon>Terriglobia</taxon>
        <taxon>Terriglobales</taxon>
        <taxon>Acidobacteriaceae</taxon>
        <taxon>Edaphobacter</taxon>
    </lineage>
</organism>
<comment type="caution">
    <text evidence="9">The sequence shown here is derived from an EMBL/GenBank/DDBJ whole genome shotgun (WGS) entry which is preliminary data.</text>
</comment>
<evidence type="ECO:0000256" key="8">
    <source>
        <dbReference type="SAM" id="Phobius"/>
    </source>
</evidence>
<dbReference type="PANTHER" id="PTHR30558">
    <property type="entry name" value="EXBD MEMBRANE COMPONENT OF PMF-DRIVEN MACROMOLECULE IMPORT SYSTEM"/>
    <property type="match status" value="1"/>
</dbReference>
<dbReference type="RefSeq" id="WP_125485444.1">
    <property type="nucleotide sequence ID" value="NZ_RSDW01000001.1"/>
</dbReference>
<dbReference type="GO" id="GO:0022857">
    <property type="term" value="F:transmembrane transporter activity"/>
    <property type="evidence" value="ECO:0007669"/>
    <property type="project" value="InterPro"/>
</dbReference>
<evidence type="ECO:0000256" key="7">
    <source>
        <dbReference type="RuleBase" id="RU003879"/>
    </source>
</evidence>
<dbReference type="PANTHER" id="PTHR30558:SF7">
    <property type="entry name" value="TOL-PAL SYSTEM PROTEIN TOLR"/>
    <property type="match status" value="1"/>
</dbReference>
<keyword evidence="3" id="KW-1003">Cell membrane</keyword>
<evidence type="ECO:0000256" key="2">
    <source>
        <dbReference type="ARBA" id="ARBA00005811"/>
    </source>
</evidence>
<dbReference type="Pfam" id="PF02472">
    <property type="entry name" value="ExbD"/>
    <property type="match status" value="1"/>
</dbReference>
<keyword evidence="7" id="KW-0653">Protein transport</keyword>